<keyword evidence="3" id="KW-0963">Cytoplasm</keyword>
<evidence type="ECO:0008006" key="7">
    <source>
        <dbReference type="Google" id="ProtNLM"/>
    </source>
</evidence>
<evidence type="ECO:0000313" key="5">
    <source>
        <dbReference type="EMBL" id="MBB5913698.1"/>
    </source>
</evidence>
<evidence type="ECO:0000256" key="3">
    <source>
        <dbReference type="ARBA" id="ARBA00022490"/>
    </source>
</evidence>
<dbReference type="Pfam" id="PF14011">
    <property type="entry name" value="ESX-1_EspG"/>
    <property type="match status" value="1"/>
</dbReference>
<evidence type="ECO:0000256" key="4">
    <source>
        <dbReference type="ARBA" id="ARBA00023186"/>
    </source>
</evidence>
<dbReference type="EMBL" id="JACHIT010000001">
    <property type="protein sequence ID" value="MBB5913698.1"/>
    <property type="molecule type" value="Genomic_DNA"/>
</dbReference>
<sequence>MTVLGAGHGPSMLEAVVLSFHEFQFLLQKLELTNIPVVLAANRYYDTEDTYSQAMSGAEQSLTDRELLFGEEVLPDLAERLRALERPHWALEMRWIVADSVNRLCIAKGDELEVVVLRGQNSFVVDEVGPDLPGTVIAALGSAPPLELYGMNAPTEELAPILGDTGDTAATARRLAEIGRPAQDAQTLAAALVEIESAAEIIGVVYGDGSRDFTPNHISVFNTRHGRFISTTSVSEDEVKWSSLSTGTPARLRIALQDLINSMPLREDFPFGSGSASPLGT</sequence>
<dbReference type="AlphaFoldDB" id="A0A7W9UHS8"/>
<reference evidence="5 6" key="1">
    <citation type="submission" date="2020-08" db="EMBL/GenBank/DDBJ databases">
        <title>Sequencing the genomes of 1000 actinobacteria strains.</title>
        <authorList>
            <person name="Klenk H.-P."/>
        </authorList>
    </citation>
    <scope>NUCLEOTIDE SEQUENCE [LARGE SCALE GENOMIC DNA]</scope>
    <source>
        <strain evidence="5 6">DSM 43582</strain>
    </source>
</reference>
<comment type="similarity">
    <text evidence="2">Belongs to the EspG family.</text>
</comment>
<keyword evidence="4" id="KW-0143">Chaperone</keyword>
<name>A0A7W9UHS8_9NOCA</name>
<evidence type="ECO:0000313" key="6">
    <source>
        <dbReference type="Proteomes" id="UP000540412"/>
    </source>
</evidence>
<dbReference type="Proteomes" id="UP000540412">
    <property type="component" value="Unassembled WGS sequence"/>
</dbReference>
<evidence type="ECO:0000256" key="1">
    <source>
        <dbReference type="ARBA" id="ARBA00004496"/>
    </source>
</evidence>
<organism evidence="5 6">
    <name type="scientific">Nocardia transvalensis</name>
    <dbReference type="NCBI Taxonomy" id="37333"/>
    <lineage>
        <taxon>Bacteria</taxon>
        <taxon>Bacillati</taxon>
        <taxon>Actinomycetota</taxon>
        <taxon>Actinomycetes</taxon>
        <taxon>Mycobacteriales</taxon>
        <taxon>Nocardiaceae</taxon>
        <taxon>Nocardia</taxon>
    </lineage>
</organism>
<gene>
    <name evidence="5" type="ORF">BJY24_002565</name>
</gene>
<dbReference type="InterPro" id="IPR025734">
    <property type="entry name" value="EspG"/>
</dbReference>
<accession>A0A7W9UHS8</accession>
<comment type="subcellular location">
    <subcellularLocation>
        <location evidence="1">Cytoplasm</location>
    </subcellularLocation>
</comment>
<keyword evidence="6" id="KW-1185">Reference proteome</keyword>
<evidence type="ECO:0000256" key="2">
    <source>
        <dbReference type="ARBA" id="ARBA00006411"/>
    </source>
</evidence>
<comment type="caution">
    <text evidence="5">The sequence shown here is derived from an EMBL/GenBank/DDBJ whole genome shotgun (WGS) entry which is preliminary data.</text>
</comment>
<dbReference type="RefSeq" id="WP_051160849.1">
    <property type="nucleotide sequence ID" value="NZ_JACHIT010000001.1"/>
</dbReference>
<proteinExistence type="inferred from homology"/>
<protein>
    <recommendedName>
        <fullName evidence="7">ESAT-6 protein secretion system EspG family protein</fullName>
    </recommendedName>
</protein>